<proteinExistence type="predicted"/>
<dbReference type="EMBL" id="JSAM01000048">
    <property type="protein sequence ID" value="KIA78031.1"/>
    <property type="molecule type" value="Genomic_DNA"/>
</dbReference>
<name>A0A0C1C3C7_9BACT</name>
<evidence type="ECO:0000313" key="1">
    <source>
        <dbReference type="EMBL" id="KIA78031.1"/>
    </source>
</evidence>
<organism evidence="1 2">
    <name type="scientific">Parachlamydia acanthamoebae</name>
    <dbReference type="NCBI Taxonomy" id="83552"/>
    <lineage>
        <taxon>Bacteria</taxon>
        <taxon>Pseudomonadati</taxon>
        <taxon>Chlamydiota</taxon>
        <taxon>Chlamydiia</taxon>
        <taxon>Parachlamydiales</taxon>
        <taxon>Parachlamydiaceae</taxon>
        <taxon>Parachlamydia</taxon>
    </lineage>
</organism>
<evidence type="ECO:0000313" key="2">
    <source>
        <dbReference type="Proteomes" id="UP000031307"/>
    </source>
</evidence>
<comment type="caution">
    <text evidence="1">The sequence shown here is derived from an EMBL/GenBank/DDBJ whole genome shotgun (WGS) entry which is preliminary data.</text>
</comment>
<dbReference type="PATRIC" id="fig|83552.4.peg.802"/>
<reference evidence="1 2" key="1">
    <citation type="journal article" date="2014" name="Mol. Biol. Evol.">
        <title>Massive expansion of Ubiquitination-related gene families within the Chlamydiae.</title>
        <authorList>
            <person name="Domman D."/>
            <person name="Collingro A."/>
            <person name="Lagkouvardos I."/>
            <person name="Gehre L."/>
            <person name="Weinmaier T."/>
            <person name="Rattei T."/>
            <person name="Subtil A."/>
            <person name="Horn M."/>
        </authorList>
    </citation>
    <scope>NUCLEOTIDE SEQUENCE [LARGE SCALE GENOMIC DNA]</scope>
    <source>
        <strain evidence="1 2">OEW1</strain>
    </source>
</reference>
<gene>
    <name evidence="1" type="ORF">DB43_FD00200</name>
</gene>
<dbReference type="Proteomes" id="UP000031307">
    <property type="component" value="Unassembled WGS sequence"/>
</dbReference>
<dbReference type="AlphaFoldDB" id="A0A0C1C3C7"/>
<sequence>MIAADIAELPKVSYASLETLQKAQLQAQSLIDNKVLLIGDLGHLADTPLKLFGGFNFI</sequence>
<accession>A0A0C1C3C7</accession>
<dbReference type="RefSeq" id="WP_006340890.1">
    <property type="nucleotide sequence ID" value="NZ_BAWW01000005.1"/>
</dbReference>
<protein>
    <submittedName>
        <fullName evidence="1">Uncharacterized protein</fullName>
    </submittedName>
</protein>